<dbReference type="InterPro" id="IPR018060">
    <property type="entry name" value="HTH_AraC"/>
</dbReference>
<keyword evidence="3" id="KW-0804">Transcription</keyword>
<keyword evidence="2" id="KW-0238">DNA-binding</keyword>
<evidence type="ECO:0000256" key="3">
    <source>
        <dbReference type="ARBA" id="ARBA00023163"/>
    </source>
</evidence>
<sequence>MVCMSCQVVVAYELEKLGLNQHKVEHGKVEILEPISDEQIQTFKLALMRSGLELIDNKKNILVENIVNAITEMINYRHDELKINFSHHLSEKLGHDYTYLANVFSEAKDTTIEQFIIHHKIQRVKQLICDKGLSLTEISWRMHYSSVAHLSTQFKKVTGVTPSNYKQTC</sequence>
<proteinExistence type="predicted"/>
<evidence type="ECO:0000259" key="4">
    <source>
        <dbReference type="PROSITE" id="PS01124"/>
    </source>
</evidence>
<protein>
    <submittedName>
        <fullName evidence="5">AraC family transcriptional regulator</fullName>
    </submittedName>
</protein>
<dbReference type="PANTHER" id="PTHR43280">
    <property type="entry name" value="ARAC-FAMILY TRANSCRIPTIONAL REGULATOR"/>
    <property type="match status" value="1"/>
</dbReference>
<keyword evidence="1" id="KW-0805">Transcription regulation</keyword>
<dbReference type="OrthoDB" id="952277at2"/>
<name>A0A4Y8SQD4_9SPHI</name>
<dbReference type="Pfam" id="PF12833">
    <property type="entry name" value="HTH_18"/>
    <property type="match status" value="1"/>
</dbReference>
<evidence type="ECO:0000256" key="2">
    <source>
        <dbReference type="ARBA" id="ARBA00023125"/>
    </source>
</evidence>
<dbReference type="Gene3D" id="1.10.10.60">
    <property type="entry name" value="Homeodomain-like"/>
    <property type="match status" value="1"/>
</dbReference>
<organism evidence="5 6">
    <name type="scientific">Mucilaginibacter psychrotolerans</name>
    <dbReference type="NCBI Taxonomy" id="1524096"/>
    <lineage>
        <taxon>Bacteria</taxon>
        <taxon>Pseudomonadati</taxon>
        <taxon>Bacteroidota</taxon>
        <taxon>Sphingobacteriia</taxon>
        <taxon>Sphingobacteriales</taxon>
        <taxon>Sphingobacteriaceae</taxon>
        <taxon>Mucilaginibacter</taxon>
    </lineage>
</organism>
<keyword evidence="6" id="KW-1185">Reference proteome</keyword>
<dbReference type="GO" id="GO:0043565">
    <property type="term" value="F:sequence-specific DNA binding"/>
    <property type="evidence" value="ECO:0007669"/>
    <property type="project" value="InterPro"/>
</dbReference>
<reference evidence="5 6" key="1">
    <citation type="journal article" date="2017" name="Int. J. Syst. Evol. Microbiol.">
        <title>Mucilaginibacterpsychrotolerans sp. nov., isolated from peatlands.</title>
        <authorList>
            <person name="Deng Y."/>
            <person name="Shen L."/>
            <person name="Xu B."/>
            <person name="Liu Y."/>
            <person name="Gu Z."/>
            <person name="Liu H."/>
            <person name="Zhou Y."/>
        </authorList>
    </citation>
    <scope>NUCLEOTIDE SEQUENCE [LARGE SCALE GENOMIC DNA]</scope>
    <source>
        <strain evidence="5 6">NH7-4</strain>
    </source>
</reference>
<evidence type="ECO:0000256" key="1">
    <source>
        <dbReference type="ARBA" id="ARBA00023015"/>
    </source>
</evidence>
<comment type="caution">
    <text evidence="5">The sequence shown here is derived from an EMBL/GenBank/DDBJ whole genome shotgun (WGS) entry which is preliminary data.</text>
</comment>
<dbReference type="PROSITE" id="PS01124">
    <property type="entry name" value="HTH_ARAC_FAMILY_2"/>
    <property type="match status" value="1"/>
</dbReference>
<dbReference type="EMBL" id="SOZE01000001">
    <property type="protein sequence ID" value="TFF40992.1"/>
    <property type="molecule type" value="Genomic_DNA"/>
</dbReference>
<dbReference type="SUPFAM" id="SSF46689">
    <property type="entry name" value="Homeodomain-like"/>
    <property type="match status" value="1"/>
</dbReference>
<evidence type="ECO:0000313" key="6">
    <source>
        <dbReference type="Proteomes" id="UP000297540"/>
    </source>
</evidence>
<dbReference type="Proteomes" id="UP000297540">
    <property type="component" value="Unassembled WGS sequence"/>
</dbReference>
<dbReference type="GO" id="GO:0003700">
    <property type="term" value="F:DNA-binding transcription factor activity"/>
    <property type="evidence" value="ECO:0007669"/>
    <property type="project" value="InterPro"/>
</dbReference>
<accession>A0A4Y8SQD4</accession>
<dbReference type="InterPro" id="IPR009057">
    <property type="entry name" value="Homeodomain-like_sf"/>
</dbReference>
<evidence type="ECO:0000313" key="5">
    <source>
        <dbReference type="EMBL" id="TFF40992.1"/>
    </source>
</evidence>
<dbReference type="SMART" id="SM00342">
    <property type="entry name" value="HTH_ARAC"/>
    <property type="match status" value="1"/>
</dbReference>
<gene>
    <name evidence="5" type="ORF">E2R66_00490</name>
</gene>
<dbReference type="PANTHER" id="PTHR43280:SF2">
    <property type="entry name" value="HTH-TYPE TRANSCRIPTIONAL REGULATOR EXSA"/>
    <property type="match status" value="1"/>
</dbReference>
<dbReference type="AlphaFoldDB" id="A0A4Y8SQD4"/>
<feature type="domain" description="HTH araC/xylS-type" evidence="4">
    <location>
        <begin position="64"/>
        <end position="168"/>
    </location>
</feature>